<evidence type="ECO:0000313" key="3">
    <source>
        <dbReference type="Proteomes" id="UP000050514"/>
    </source>
</evidence>
<dbReference type="InterPro" id="IPR013367">
    <property type="entry name" value="Flagellar_put"/>
</dbReference>
<dbReference type="AlphaFoldDB" id="A0A0N8GMU8"/>
<evidence type="ECO:0000313" key="2">
    <source>
        <dbReference type="EMBL" id="KPL76298.1"/>
    </source>
</evidence>
<name>A0A0N8GMU8_9CHLR</name>
<dbReference type="Proteomes" id="UP000050514">
    <property type="component" value="Unassembled WGS sequence"/>
</dbReference>
<dbReference type="OrthoDB" id="165650at2"/>
<reference evidence="2 3" key="1">
    <citation type="submission" date="2015-07" db="EMBL/GenBank/DDBJ databases">
        <title>Draft genome of Bellilinea caldifistulae DSM 17877.</title>
        <authorList>
            <person name="Hemp J."/>
            <person name="Ward L.M."/>
            <person name="Pace L.A."/>
            <person name="Fischer W.W."/>
        </authorList>
    </citation>
    <scope>NUCLEOTIDE SEQUENCE [LARGE SCALE GENOMIC DNA]</scope>
    <source>
        <strain evidence="2 3">GOMI-1</strain>
    </source>
</reference>
<accession>A0A0N8GMU8</accession>
<dbReference type="RefSeq" id="WP_061919257.1">
    <property type="nucleotide sequence ID" value="NZ_DF967971.1"/>
</dbReference>
<dbReference type="PATRIC" id="fig|360411.5.peg.1402"/>
<sequence length="140" mass="15381">MSEVFRVQLERAQNNAANGPAKPARPAPEASTPAFAETLAQVQQVRFSNHAQKRLQSREIALSDEHVNRLAQAIEKAEQRGGKSSLVMMDDLAFIVNVRERLVVTAVDAQHRGEGVFTQIDSVVIAEPTRSQHGKLDQTA</sequence>
<gene>
    <name evidence="2" type="ORF">AC812_06385</name>
</gene>
<dbReference type="Pfam" id="PF12611">
    <property type="entry name" value="Flagellar_put"/>
    <property type="match status" value="1"/>
</dbReference>
<protein>
    <recommendedName>
        <fullName evidence="4">Flagellar protein</fullName>
    </recommendedName>
</protein>
<dbReference type="EMBL" id="LGHJ01000012">
    <property type="protein sequence ID" value="KPL76298.1"/>
    <property type="molecule type" value="Genomic_DNA"/>
</dbReference>
<proteinExistence type="predicted"/>
<organism evidence="2 3">
    <name type="scientific">Bellilinea caldifistulae</name>
    <dbReference type="NCBI Taxonomy" id="360411"/>
    <lineage>
        <taxon>Bacteria</taxon>
        <taxon>Bacillati</taxon>
        <taxon>Chloroflexota</taxon>
        <taxon>Anaerolineae</taxon>
        <taxon>Anaerolineales</taxon>
        <taxon>Anaerolineaceae</taxon>
        <taxon>Bellilinea</taxon>
    </lineage>
</organism>
<dbReference type="STRING" id="360411.AC812_06385"/>
<dbReference type="NCBIfam" id="TIGR02530">
    <property type="entry name" value="flg_new"/>
    <property type="match status" value="1"/>
</dbReference>
<evidence type="ECO:0008006" key="4">
    <source>
        <dbReference type="Google" id="ProtNLM"/>
    </source>
</evidence>
<keyword evidence="3" id="KW-1185">Reference proteome</keyword>
<feature type="region of interest" description="Disordered" evidence="1">
    <location>
        <begin position="12"/>
        <end position="32"/>
    </location>
</feature>
<comment type="caution">
    <text evidence="2">The sequence shown here is derived from an EMBL/GenBank/DDBJ whole genome shotgun (WGS) entry which is preliminary data.</text>
</comment>
<evidence type="ECO:0000256" key="1">
    <source>
        <dbReference type="SAM" id="MobiDB-lite"/>
    </source>
</evidence>